<accession>Q4JMJ6</accession>
<dbReference type="EMBL" id="DQ068068">
    <property type="protein sequence ID" value="AAY87317.1"/>
    <property type="molecule type" value="Genomic_DNA"/>
</dbReference>
<sequence length="72" mass="8134">MFSLKHASMLVFAIVLGFAALFVYVNSSALQAGEPDNHEMIATTDKAVWHLKDGRLRYCIIRSSEIFCIQEK</sequence>
<name>Q4JMJ6_9BACT</name>
<proteinExistence type="predicted"/>
<protein>
    <submittedName>
        <fullName evidence="1">Uncharacterized protein</fullName>
    </submittedName>
</protein>
<reference evidence="1" key="1">
    <citation type="journal article" date="2005" name="PLoS Biol.">
        <title>New insights into metabolic properties of marine bacteria encoding proteorhodopsins.</title>
        <authorList>
            <person name="Sabehi G."/>
            <person name="Loy A."/>
            <person name="Jung K.H."/>
            <person name="Partha R."/>
            <person name="Spudich J.L."/>
            <person name="Isaacson T."/>
            <person name="Hirschberg J."/>
            <person name="Wagner M."/>
            <person name="Beja O."/>
        </authorList>
    </citation>
    <scope>NUCLEOTIDE SEQUENCE</scope>
</reference>
<dbReference type="AlphaFoldDB" id="Q4JMJ6"/>
<evidence type="ECO:0000313" key="1">
    <source>
        <dbReference type="EMBL" id="AAY87317.1"/>
    </source>
</evidence>
<organism evidence="1">
    <name type="scientific">uncultured bacterium BAC17H8</name>
    <dbReference type="NCBI Taxonomy" id="332980"/>
    <lineage>
        <taxon>Bacteria</taxon>
        <taxon>environmental samples</taxon>
    </lineage>
</organism>